<proteinExistence type="predicted"/>
<dbReference type="EMBL" id="CP028475">
    <property type="protein sequence ID" value="AVW92679.1"/>
    <property type="molecule type" value="Genomic_DNA"/>
</dbReference>
<sequence length="176" mass="17916">MGGRDHVGEAILTPAEAARLSYAHENTVALVLADLSDNPGDGAYGDATDVLSALMSDGGENILLGVLYDPVAVVMVAQARGGTSLELSLGGHSVPEYGGAPPVVTAQVRALSDGNFICDGPMWNGVVHSFGAAAILQVSDVIALKLFKHFRTAYAPYAARIALVDGGGLASPRSGA</sequence>
<dbReference type="Proteomes" id="UP000241447">
    <property type="component" value="Chromosome"/>
</dbReference>
<evidence type="ECO:0000259" key="1">
    <source>
        <dbReference type="Pfam" id="PF07171"/>
    </source>
</evidence>
<evidence type="ECO:0000313" key="2">
    <source>
        <dbReference type="EMBL" id="AVW92679.1"/>
    </source>
</evidence>
<dbReference type="AlphaFoldDB" id="A0A2R4M6G6"/>
<gene>
    <name evidence="2" type="ORF">DA792_17590</name>
</gene>
<name>A0A2R4M6G6_9RHOB</name>
<accession>A0A2R4M6G6</accession>
<dbReference type="Pfam" id="PF07171">
    <property type="entry name" value="MlrC_C"/>
    <property type="match status" value="1"/>
</dbReference>
<reference evidence="2 3" key="1">
    <citation type="submission" date="2018-03" db="EMBL/GenBank/DDBJ databases">
        <title>The Complete Genome of Celeribacter baekdonensis strain LH4, a Thiosulfate-Oxidizing Alphaproteobacterium Isolated from Gulf of Mexico Continental Slope Sediments.</title>
        <authorList>
            <person name="Flood B.E."/>
            <person name="Bailey J.V."/>
            <person name="Leprich D."/>
        </authorList>
    </citation>
    <scope>NUCLEOTIDE SEQUENCE [LARGE SCALE GENOMIC DNA]</scope>
    <source>
        <strain evidence="2 3">LH4</strain>
    </source>
</reference>
<evidence type="ECO:0000313" key="3">
    <source>
        <dbReference type="Proteomes" id="UP000241447"/>
    </source>
</evidence>
<organism evidence="2 3">
    <name type="scientific">Celeribacter baekdonensis</name>
    <dbReference type="NCBI Taxonomy" id="875171"/>
    <lineage>
        <taxon>Bacteria</taxon>
        <taxon>Pseudomonadati</taxon>
        <taxon>Pseudomonadota</taxon>
        <taxon>Alphaproteobacteria</taxon>
        <taxon>Rhodobacterales</taxon>
        <taxon>Roseobacteraceae</taxon>
        <taxon>Celeribacter</taxon>
    </lineage>
</organism>
<feature type="domain" description="Microcystin LR degradation protein MlrC C-terminal" evidence="1">
    <location>
        <begin position="32"/>
        <end position="141"/>
    </location>
</feature>
<dbReference type="KEGG" id="cbak:DA792_17590"/>
<protein>
    <recommendedName>
        <fullName evidence="1">Microcystin LR degradation protein MlrC C-terminal domain-containing protein</fullName>
    </recommendedName>
</protein>
<dbReference type="InterPro" id="IPR010799">
    <property type="entry name" value="MlrC_C"/>
</dbReference>